<dbReference type="PANTHER" id="PTHR35091:SF2">
    <property type="entry name" value="FLAGELLAR PROTEIN FLIL"/>
    <property type="match status" value="1"/>
</dbReference>
<protein>
    <recommendedName>
        <fullName evidence="10">Flagellar protein FliL</fullName>
    </recommendedName>
</protein>
<sequence>MKKLLPWLVSLLLAITLIAIAGIYFWSTLDSKDKSTDPNQQAKDSVEHVQAEPPISADEMVKVTSELTDIKTNLSDPDYVVIISFAFTFDSEDAKEEFDKIKDIKIKPLVNRALWVMSPDDMNGTKGKDSLTAGLINSVNNVLAEGKLTKVEITDFVITPI</sequence>
<dbReference type="PANTHER" id="PTHR35091">
    <property type="entry name" value="FLAGELLAR PROTEIN FLIL"/>
    <property type="match status" value="1"/>
</dbReference>
<evidence type="ECO:0000313" key="12">
    <source>
        <dbReference type="Proteomes" id="UP001596108"/>
    </source>
</evidence>
<evidence type="ECO:0000256" key="1">
    <source>
        <dbReference type="ARBA" id="ARBA00002254"/>
    </source>
</evidence>
<keyword evidence="11" id="KW-0282">Flagellum</keyword>
<evidence type="ECO:0000256" key="10">
    <source>
        <dbReference type="RuleBase" id="RU364125"/>
    </source>
</evidence>
<keyword evidence="4 10" id="KW-1003">Cell membrane</keyword>
<keyword evidence="7 10" id="KW-0283">Flagellar rotation</keyword>
<evidence type="ECO:0000313" key="11">
    <source>
        <dbReference type="EMBL" id="MFC5532462.1"/>
    </source>
</evidence>
<evidence type="ECO:0000256" key="4">
    <source>
        <dbReference type="ARBA" id="ARBA00022475"/>
    </source>
</evidence>
<evidence type="ECO:0000256" key="8">
    <source>
        <dbReference type="ARBA" id="ARBA00022989"/>
    </source>
</evidence>
<comment type="similarity">
    <text evidence="3 10">Belongs to the FliL family.</text>
</comment>
<comment type="caution">
    <text evidence="11">The sequence shown here is derived from an EMBL/GenBank/DDBJ whole genome shotgun (WGS) entry which is preliminary data.</text>
</comment>
<keyword evidence="12" id="KW-1185">Reference proteome</keyword>
<evidence type="ECO:0000256" key="7">
    <source>
        <dbReference type="ARBA" id="ARBA00022779"/>
    </source>
</evidence>
<gene>
    <name evidence="11" type="ORF">ACFPQ4_23850</name>
</gene>
<proteinExistence type="inferred from homology"/>
<evidence type="ECO:0000256" key="6">
    <source>
        <dbReference type="ARBA" id="ARBA00022692"/>
    </source>
</evidence>
<evidence type="ECO:0000256" key="3">
    <source>
        <dbReference type="ARBA" id="ARBA00008281"/>
    </source>
</evidence>
<keyword evidence="9 10" id="KW-0472">Membrane</keyword>
<keyword evidence="11" id="KW-0969">Cilium</keyword>
<accession>A0ABW0R817</accession>
<dbReference type="InterPro" id="IPR005503">
    <property type="entry name" value="FliL"/>
</dbReference>
<keyword evidence="11" id="KW-0966">Cell projection</keyword>
<keyword evidence="5 10" id="KW-0145">Chemotaxis</keyword>
<reference evidence="12" key="1">
    <citation type="journal article" date="2019" name="Int. J. Syst. Evol. Microbiol.">
        <title>The Global Catalogue of Microorganisms (GCM) 10K type strain sequencing project: providing services to taxonomists for standard genome sequencing and annotation.</title>
        <authorList>
            <consortium name="The Broad Institute Genomics Platform"/>
            <consortium name="The Broad Institute Genome Sequencing Center for Infectious Disease"/>
            <person name="Wu L."/>
            <person name="Ma J."/>
        </authorList>
    </citation>
    <scope>NUCLEOTIDE SEQUENCE [LARGE SCALE GENOMIC DNA]</scope>
    <source>
        <strain evidence="12">CGMCC 1.18578</strain>
    </source>
</reference>
<evidence type="ECO:0000256" key="2">
    <source>
        <dbReference type="ARBA" id="ARBA00004162"/>
    </source>
</evidence>
<comment type="function">
    <text evidence="1 10">Controls the rotational direction of flagella during chemotaxis.</text>
</comment>
<evidence type="ECO:0000256" key="5">
    <source>
        <dbReference type="ARBA" id="ARBA00022500"/>
    </source>
</evidence>
<name>A0ABW0R817_9BACL</name>
<keyword evidence="8" id="KW-1133">Transmembrane helix</keyword>
<evidence type="ECO:0000256" key="9">
    <source>
        <dbReference type="ARBA" id="ARBA00023136"/>
    </source>
</evidence>
<dbReference type="RefSeq" id="WP_378114424.1">
    <property type="nucleotide sequence ID" value="NZ_JBHSNC010000057.1"/>
</dbReference>
<dbReference type="EMBL" id="JBHSNC010000057">
    <property type="protein sequence ID" value="MFC5532462.1"/>
    <property type="molecule type" value="Genomic_DNA"/>
</dbReference>
<dbReference type="Proteomes" id="UP001596108">
    <property type="component" value="Unassembled WGS sequence"/>
</dbReference>
<comment type="subcellular location">
    <subcellularLocation>
        <location evidence="2">Cell membrane</location>
        <topology evidence="2">Single-pass membrane protein</topology>
    </subcellularLocation>
</comment>
<dbReference type="Pfam" id="PF03748">
    <property type="entry name" value="FliL"/>
    <property type="match status" value="1"/>
</dbReference>
<organism evidence="11 12">
    <name type="scientific">Cohnella yongneupensis</name>
    <dbReference type="NCBI Taxonomy" id="425006"/>
    <lineage>
        <taxon>Bacteria</taxon>
        <taxon>Bacillati</taxon>
        <taxon>Bacillota</taxon>
        <taxon>Bacilli</taxon>
        <taxon>Bacillales</taxon>
        <taxon>Paenibacillaceae</taxon>
        <taxon>Cohnella</taxon>
    </lineage>
</organism>
<keyword evidence="6" id="KW-0812">Transmembrane</keyword>